<evidence type="ECO:0000313" key="2">
    <source>
        <dbReference type="Proteomes" id="UP000176967"/>
    </source>
</evidence>
<evidence type="ECO:0008006" key="3">
    <source>
        <dbReference type="Google" id="ProtNLM"/>
    </source>
</evidence>
<dbReference type="AlphaFoldDB" id="A0A1F4VZM9"/>
<comment type="caution">
    <text evidence="1">The sequence shown here is derived from an EMBL/GenBank/DDBJ whole genome shotgun (WGS) entry which is preliminary data.</text>
</comment>
<evidence type="ECO:0000313" key="1">
    <source>
        <dbReference type="EMBL" id="OGC62639.1"/>
    </source>
</evidence>
<gene>
    <name evidence="1" type="ORF">A2890_01850</name>
</gene>
<dbReference type="STRING" id="1802628.A2890_01850"/>
<organism evidence="1 2">
    <name type="scientific">candidate division WWE3 bacterium RIFCSPLOWO2_01_FULL_53_14</name>
    <dbReference type="NCBI Taxonomy" id="1802628"/>
    <lineage>
        <taxon>Bacteria</taxon>
        <taxon>Katanobacteria</taxon>
    </lineage>
</organism>
<reference evidence="1 2" key="1">
    <citation type="journal article" date="2016" name="Nat. Commun.">
        <title>Thousands of microbial genomes shed light on interconnected biogeochemical processes in an aquifer system.</title>
        <authorList>
            <person name="Anantharaman K."/>
            <person name="Brown C.T."/>
            <person name="Hug L.A."/>
            <person name="Sharon I."/>
            <person name="Castelle C.J."/>
            <person name="Probst A.J."/>
            <person name="Thomas B.C."/>
            <person name="Singh A."/>
            <person name="Wilkins M.J."/>
            <person name="Karaoz U."/>
            <person name="Brodie E.L."/>
            <person name="Williams K.H."/>
            <person name="Hubbard S.S."/>
            <person name="Banfield J.F."/>
        </authorList>
    </citation>
    <scope>NUCLEOTIDE SEQUENCE [LARGE SCALE GENOMIC DNA]</scope>
</reference>
<protein>
    <recommendedName>
        <fullName evidence="3">DUF86 domain-containing protein</fullName>
    </recommendedName>
</protein>
<sequence>MVIGIFGNIFRKPDQERILVGILKPFDKNKIQNDWVRIEQLVQTAQPSAFKEAVIAADKLLDYALMQVSSGEAMGERLKNAYQSFPRDIYQGLWDAHKMRNALVHDPNFDLSVLMAREVIEKFKRGFQSLGARI</sequence>
<accession>A0A1F4VZM9</accession>
<proteinExistence type="predicted"/>
<name>A0A1F4VZM9_UNCKA</name>
<dbReference type="EMBL" id="MEVL01000006">
    <property type="protein sequence ID" value="OGC62639.1"/>
    <property type="molecule type" value="Genomic_DNA"/>
</dbReference>
<dbReference type="Proteomes" id="UP000176967">
    <property type="component" value="Unassembled WGS sequence"/>
</dbReference>